<keyword evidence="3" id="KW-1185">Reference proteome</keyword>
<feature type="coiled-coil region" evidence="1">
    <location>
        <begin position="344"/>
        <end position="371"/>
    </location>
</feature>
<reference evidence="2 3" key="1">
    <citation type="journal article" date="2013" name="BMC Genomics">
        <title>Comparative genomics of parasitic silkworm microsporidia reveal an association between genome expansion and host adaptation.</title>
        <authorList>
            <person name="Pan G."/>
            <person name="Xu J."/>
            <person name="Li T."/>
            <person name="Xia Q."/>
            <person name="Liu S.L."/>
            <person name="Zhang G."/>
            <person name="Li S."/>
            <person name="Li C."/>
            <person name="Liu H."/>
            <person name="Yang L."/>
            <person name="Liu T."/>
            <person name="Zhang X."/>
            <person name="Wu Z."/>
            <person name="Fan W."/>
            <person name="Dang X."/>
            <person name="Xiang H."/>
            <person name="Tao M."/>
            <person name="Li Y."/>
            <person name="Hu J."/>
            <person name="Li Z."/>
            <person name="Lin L."/>
            <person name="Luo J."/>
            <person name="Geng L."/>
            <person name="Wang L."/>
            <person name="Long M."/>
            <person name="Wan Y."/>
            <person name="He N."/>
            <person name="Zhang Z."/>
            <person name="Lu C."/>
            <person name="Keeling P.J."/>
            <person name="Wang J."/>
            <person name="Xiang Z."/>
            <person name="Zhou Z."/>
        </authorList>
    </citation>
    <scope>NUCLEOTIDE SEQUENCE [LARGE SCALE GENOMIC DNA]</scope>
    <source>
        <strain evidence="3">CQ1 / CVCC 102059</strain>
    </source>
</reference>
<dbReference type="HOGENOM" id="CLU_706153_0_0_1"/>
<organism evidence="2 3">
    <name type="scientific">Nosema bombycis (strain CQ1 / CVCC 102059)</name>
    <name type="common">Microsporidian parasite</name>
    <name type="synonym">Pebrine of silkworm</name>
    <dbReference type="NCBI Taxonomy" id="578461"/>
    <lineage>
        <taxon>Eukaryota</taxon>
        <taxon>Fungi</taxon>
        <taxon>Fungi incertae sedis</taxon>
        <taxon>Microsporidia</taxon>
        <taxon>Nosematidae</taxon>
        <taxon>Nosema</taxon>
    </lineage>
</organism>
<dbReference type="OMA" id="YICEEGH"/>
<evidence type="ECO:0000313" key="3">
    <source>
        <dbReference type="Proteomes" id="UP000016927"/>
    </source>
</evidence>
<keyword evidence="1" id="KW-0175">Coiled coil</keyword>
<evidence type="ECO:0000256" key="1">
    <source>
        <dbReference type="SAM" id="Coils"/>
    </source>
</evidence>
<evidence type="ECO:0000313" key="2">
    <source>
        <dbReference type="EMBL" id="EOB13587.1"/>
    </source>
</evidence>
<dbReference type="Proteomes" id="UP000016927">
    <property type="component" value="Unassembled WGS sequence"/>
</dbReference>
<dbReference type="AlphaFoldDB" id="R0KTM9"/>
<dbReference type="EMBL" id="KB908974">
    <property type="protein sequence ID" value="EOB13587.1"/>
    <property type="molecule type" value="Genomic_DNA"/>
</dbReference>
<name>R0KTM9_NOSB1</name>
<protein>
    <submittedName>
        <fullName evidence="2">Uncharacterized protein</fullName>
    </submittedName>
</protein>
<accession>R0KTM9</accession>
<gene>
    <name evidence="2" type="ORF">NBO_66g0046</name>
</gene>
<dbReference type="OrthoDB" id="2188008at2759"/>
<proteinExistence type="predicted"/>
<dbReference type="VEuPathDB" id="MicrosporidiaDB:NBO_66g0046"/>
<sequence length="373" mass="44949">MAIVCEFCKKICFLIEGEYICEEGHISKFVKEISENTEFIRRSKVVKKKIEENVYKNYDSSYKHLLMFNLLYSCLSESLGLTNEKYFGYFINFISGDKSKVNDEIRMDYTTMVLLLYFAKREEAIINKKLIYFYDFINEIKNIEITKRIDHFKKLLVMQWHNLDKRHTNYNVYCIKSRRNILECLTGSGIPLNSIEIQIYKETGFMNPLVEYNKSLFREFKFDLNCLHLREISEKFCINLTKEMIFYFEKFFYIKQSEKCISIPEDDICIFLFLYNNYKKIEFKGENKGELIDCIITFLKTTKIKFYEEVYHFIFKSGLGDNEDLLGGRSFYKKHLHKKRFESIKFHLKKMQNLLKNKKNLKEKKEYLENGMI</sequence>